<proteinExistence type="predicted"/>
<protein>
    <submittedName>
        <fullName evidence="1">Phosphotransferase enzyme family protein</fullName>
    </submittedName>
</protein>
<keyword evidence="2" id="KW-1185">Reference proteome</keyword>
<reference evidence="1 2" key="1">
    <citation type="submission" date="2020-10" db="EMBL/GenBank/DDBJ databases">
        <title>Complete genome sequence of Corynebacterium massiliense DSM 45435, type strain of Corynebacterium massiliense.</title>
        <authorList>
            <person name="Busche T."/>
            <person name="Kalinowski J."/>
            <person name="Ruckert C."/>
        </authorList>
    </citation>
    <scope>NUCLEOTIDE SEQUENCE [LARGE SCALE GENOMIC DNA]</scope>
    <source>
        <strain evidence="1 2">DSM 45435</strain>
    </source>
</reference>
<accession>A0ABY7U7C0</accession>
<dbReference type="Gene3D" id="3.90.1200.10">
    <property type="match status" value="1"/>
</dbReference>
<organism evidence="1 2">
    <name type="scientific">Corynebacterium massiliense DSM 45435</name>
    <dbReference type="NCBI Taxonomy" id="1121364"/>
    <lineage>
        <taxon>Bacteria</taxon>
        <taxon>Bacillati</taxon>
        <taxon>Actinomycetota</taxon>
        <taxon>Actinomycetes</taxon>
        <taxon>Mycobacteriales</taxon>
        <taxon>Corynebacteriaceae</taxon>
        <taxon>Corynebacterium</taxon>
    </lineage>
</organism>
<evidence type="ECO:0000313" key="1">
    <source>
        <dbReference type="EMBL" id="WCZ32602.1"/>
    </source>
</evidence>
<dbReference type="RefSeq" id="WP_022862076.1">
    <property type="nucleotide sequence ID" value="NZ_ATVG01000001.1"/>
</dbReference>
<gene>
    <name evidence="1" type="ORF">CMASS_05805</name>
</gene>
<dbReference type="Proteomes" id="UP001220064">
    <property type="component" value="Chromosome"/>
</dbReference>
<dbReference type="InterPro" id="IPR011009">
    <property type="entry name" value="Kinase-like_dom_sf"/>
</dbReference>
<evidence type="ECO:0000313" key="2">
    <source>
        <dbReference type="Proteomes" id="UP001220064"/>
    </source>
</evidence>
<dbReference type="EMBL" id="CP063189">
    <property type="protein sequence ID" value="WCZ32602.1"/>
    <property type="molecule type" value="Genomic_DNA"/>
</dbReference>
<dbReference type="SUPFAM" id="SSF56112">
    <property type="entry name" value="Protein kinase-like (PK-like)"/>
    <property type="match status" value="1"/>
</dbReference>
<sequence length="444" mass="47593">MDLQIDDIVDAAEGLLSRRFGGTQQLSGIEELDGSGQSTVLRARVANSPFLPHRSVIVKHTPVTGSSIDDAALLREVVAYQFTNSLAQEVRPGPVLLAYDIEQRIVVLTDLGDSLTLVDVLHGADAEERVAVFRSLGGALGRLHAGTAGRDAAFDVLLRRLVKAHRHYAHSQALRDEALAYSIPLGLRIVAAAGLDVPEAFAQAAKDAEEACRSGAECAFTPFDLSPDNIISADRIHFLDFEWAGFRNVTFDVGSVISGFPQFVFAEPVADAEVETFLTAWTREIQDVWPNLAERDYRYRAITVALVGWALSSLATMAVGGLEPLAALVEDGADAHLVSGGGTDVSDALTAGIGLLRSGRKGEFTGDDRLVRQDLYESFEALARYATATHERIAEDTSRAKDSAGERTAGVAVPFSRRSGDRANGAELAAIARFAEEIAGRLAH</sequence>
<name>A0ABY7U7C0_9CORY</name>